<name>A0A0G1H9L1_9BACT</name>
<reference evidence="1 2" key="1">
    <citation type="journal article" date="2015" name="Nature">
        <title>rRNA introns, odd ribosomes, and small enigmatic genomes across a large radiation of phyla.</title>
        <authorList>
            <person name="Brown C.T."/>
            <person name="Hug L.A."/>
            <person name="Thomas B.C."/>
            <person name="Sharon I."/>
            <person name="Castelle C.J."/>
            <person name="Singh A."/>
            <person name="Wilkins M.J."/>
            <person name="Williams K.H."/>
            <person name="Banfield J.F."/>
        </authorList>
    </citation>
    <scope>NUCLEOTIDE SEQUENCE [LARGE SCALE GENOMIC DNA]</scope>
</reference>
<accession>A0A0G1H9L1</accession>
<dbReference type="Proteomes" id="UP000034051">
    <property type="component" value="Unassembled WGS sequence"/>
</dbReference>
<evidence type="ECO:0000313" key="2">
    <source>
        <dbReference type="Proteomes" id="UP000034051"/>
    </source>
</evidence>
<sequence length="102" mass="11284">MKPIRTRAAFKTALLGKTAIRTGDVVKHDIDGVYIRRPGDSYLETLEGCRKYIFTNPGTMSVDDMQHIALEVAEFIGLITGMPVISVNCHDGAISYQIGERK</sequence>
<comment type="caution">
    <text evidence="1">The sequence shown here is derived from an EMBL/GenBank/DDBJ whole genome shotgun (WGS) entry which is preliminary data.</text>
</comment>
<dbReference type="AlphaFoldDB" id="A0A0G1H9L1"/>
<evidence type="ECO:0000313" key="1">
    <source>
        <dbReference type="EMBL" id="KKT43470.1"/>
    </source>
</evidence>
<gene>
    <name evidence="1" type="ORF">UW32_C0001G0062</name>
</gene>
<dbReference type="EMBL" id="LCHW01000001">
    <property type="protein sequence ID" value="KKT43470.1"/>
    <property type="molecule type" value="Genomic_DNA"/>
</dbReference>
<organism evidence="1 2">
    <name type="scientific">Candidatus Wolfebacteria bacterium GW2011_GWE2_44_13</name>
    <dbReference type="NCBI Taxonomy" id="1619017"/>
    <lineage>
        <taxon>Bacteria</taxon>
        <taxon>Candidatus Wolfeibacteriota</taxon>
    </lineage>
</organism>
<protein>
    <submittedName>
        <fullName evidence="1">Uncharacterized protein</fullName>
    </submittedName>
</protein>
<proteinExistence type="predicted"/>